<dbReference type="InterPro" id="IPR014790">
    <property type="entry name" value="MutL_C"/>
</dbReference>
<dbReference type="GO" id="GO:0140664">
    <property type="term" value="F:ATP-dependent DNA damage sensor activity"/>
    <property type="evidence" value="ECO:0007669"/>
    <property type="project" value="InterPro"/>
</dbReference>
<dbReference type="SUPFAM" id="SSF55874">
    <property type="entry name" value="ATPase domain of HSP90 chaperone/DNA topoisomerase II/histidine kinase"/>
    <property type="match status" value="1"/>
</dbReference>
<dbReference type="Pfam" id="PF08676">
    <property type="entry name" value="MutL_C"/>
    <property type="match status" value="1"/>
</dbReference>
<evidence type="ECO:0000313" key="9">
    <source>
        <dbReference type="Proteomes" id="UP000757232"/>
    </source>
</evidence>
<name>A0A9Q5I224_SANBA</name>
<dbReference type="Gene3D" id="3.30.230.10">
    <property type="match status" value="1"/>
</dbReference>
<dbReference type="Pfam" id="PF01425">
    <property type="entry name" value="Amidase"/>
    <property type="match status" value="1"/>
</dbReference>
<dbReference type="InterPro" id="IPR002099">
    <property type="entry name" value="MutL/Mlh/PMS"/>
</dbReference>
<dbReference type="Pfam" id="PF01119">
    <property type="entry name" value="DNA_mis_repair"/>
    <property type="match status" value="1"/>
</dbReference>
<dbReference type="Gene3D" id="3.90.1300.10">
    <property type="entry name" value="Amidase signature (AS) domain"/>
    <property type="match status" value="1"/>
</dbReference>
<evidence type="ECO:0000256" key="1">
    <source>
        <dbReference type="ARBA" id="ARBA00006082"/>
    </source>
</evidence>
<dbReference type="GO" id="GO:0000710">
    <property type="term" value="P:meiotic mismatch repair"/>
    <property type="evidence" value="ECO:0007669"/>
    <property type="project" value="UniProtKB-ARBA"/>
</dbReference>
<dbReference type="InterPro" id="IPR014721">
    <property type="entry name" value="Ribsml_uS5_D2-typ_fold_subgr"/>
</dbReference>
<dbReference type="Proteomes" id="UP000757232">
    <property type="component" value="Unassembled WGS sequence"/>
</dbReference>
<dbReference type="InterPro" id="IPR013507">
    <property type="entry name" value="DNA_mismatch_S5_2-like"/>
</dbReference>
<dbReference type="GO" id="GO:0032389">
    <property type="term" value="C:MutLalpha complex"/>
    <property type="evidence" value="ECO:0007669"/>
    <property type="project" value="TreeGrafter"/>
</dbReference>
<dbReference type="PROSITE" id="PS00058">
    <property type="entry name" value="DNA_MISMATCH_REPAIR_1"/>
    <property type="match status" value="1"/>
</dbReference>
<dbReference type="EMBL" id="LNZH02000138">
    <property type="protein sequence ID" value="OCB90238.1"/>
    <property type="molecule type" value="Genomic_DNA"/>
</dbReference>
<dbReference type="SUPFAM" id="SSF118116">
    <property type="entry name" value="DNA mismatch repair protein MutL"/>
    <property type="match status" value="1"/>
</dbReference>
<dbReference type="GO" id="GO:0030983">
    <property type="term" value="F:mismatched DNA binding"/>
    <property type="evidence" value="ECO:0007669"/>
    <property type="project" value="InterPro"/>
</dbReference>
<dbReference type="NCBIfam" id="TIGR00585">
    <property type="entry name" value="mutl"/>
    <property type="match status" value="1"/>
</dbReference>
<evidence type="ECO:0000256" key="5">
    <source>
        <dbReference type="SAM" id="MobiDB-lite"/>
    </source>
</evidence>
<evidence type="ECO:0000313" key="8">
    <source>
        <dbReference type="EMBL" id="OCB90238.1"/>
    </source>
</evidence>
<dbReference type="SUPFAM" id="SSF54211">
    <property type="entry name" value="Ribosomal protein S5 domain 2-like"/>
    <property type="match status" value="1"/>
</dbReference>
<dbReference type="PANTHER" id="PTHR10073">
    <property type="entry name" value="DNA MISMATCH REPAIR PROTEIN MLH, PMS, MUTL"/>
    <property type="match status" value="1"/>
</dbReference>
<dbReference type="Gene3D" id="3.30.565.10">
    <property type="entry name" value="Histidine kinase-like ATPase, C-terminal domain"/>
    <property type="match status" value="1"/>
</dbReference>
<organism evidence="8 9">
    <name type="scientific">Sanghuangporus baumii</name>
    <name type="common">Phellinus baumii</name>
    <dbReference type="NCBI Taxonomy" id="108892"/>
    <lineage>
        <taxon>Eukaryota</taxon>
        <taxon>Fungi</taxon>
        <taxon>Dikarya</taxon>
        <taxon>Basidiomycota</taxon>
        <taxon>Agaricomycotina</taxon>
        <taxon>Agaricomycetes</taxon>
        <taxon>Hymenochaetales</taxon>
        <taxon>Hymenochaetaceae</taxon>
        <taxon>Sanghuangporus</taxon>
    </lineage>
</organism>
<dbReference type="GO" id="GO:0016887">
    <property type="term" value="F:ATP hydrolysis activity"/>
    <property type="evidence" value="ECO:0007669"/>
    <property type="project" value="InterPro"/>
</dbReference>
<comment type="caution">
    <text evidence="8">The sequence shown here is derived from an EMBL/GenBank/DDBJ whole genome shotgun (WGS) entry which is preliminary data.</text>
</comment>
<dbReference type="InterPro" id="IPR023631">
    <property type="entry name" value="Amidase_dom"/>
</dbReference>
<feature type="coiled-coil region" evidence="4">
    <location>
        <begin position="619"/>
        <end position="646"/>
    </location>
</feature>
<sequence length="1619" mass="174511">MPATGFTGKIQIAFQSNSSALVSGTPFFPDFIFNSWSMIKSIEKTSVHRISSGQVLVDLQTAVKELVENSLDAGATTIDVKFRDYGVTSFEVSDNGSGIAPEDYDNVAMKHHTSKLSTFEDLTMVQTFGFRGEALFSLCALSERVTITTATAKEAPMGTILEFDNTGKVKSRSGKAARQRGTTVYVEGLFSPLPVRRKELQRNSKREFGKALNLLSAYALVPCSKENKGVRLNVVHILDKGRKSDQIRTDGKPSLKASISSLWGPKQVESLTELSLDLEVLPEKTVLRRKCNTDQDRSATKVHVHGFISKFSSGHGRAGPDRQFFFINGRPCNPSKIQKAFNEVYRSFNTNQSPFIVADFIVPTNSYDINVSPDKRTILLHSENALVDALKGALEKTFAPTRSTFAVQSTQSKISTTENLKANDRIHEKLAASTNSSQDTPTDSFAPDHTVVNDASDLVSVDGPITQKSPSPILAVPESLLESEKDQISLAEESDQSVCLEATKPVASSSQSMLSRSAEIELQIPSIQPRRRSASPVPVERRIPSPGPAKPRAQVTQMVLDTSNASWGLRPADEEPARKKRRFDELKCSNPRAALRSQLLSYASGSQLAKRDDSGRDSVLDLADDVSDMEDELMEEELEEARIDSEANHDDTAALSSGPLRWTVTNNNKANAAGISSSDPLFLPGPDELEVSRSVGQTQEEPIILDVDTPGSESLLDTASTNHGEDGDQQLRTENTSMTIALSEADSSAPPTSSVGVEIVRTIDPSNDVSVAFGLELVDQFWDGLSSTGSSTTLESPSLDRDLRHIDPSAGLSNTSDGEGAEKELARVIDKDDFASMEVVGQFNLGFIIARRRLRGRKTSSNTTEGSDATPSSEELDDLFIIDQHAADEKYNFETLQQITKIDSQKLYKPRPLELTAADELLALENMDTLKSNGFEVTVDETAEPSQGRIRLIAQPVSGSTNFDIKDLEELLHLMQDRPSGQNKMIVRHMGTMDQPWNCPHGRPTMRHLTSLSDSAIDVHTLNNSGSSSREINLLGLPSQFNEVRRRACLIRNSTTILLQVLRKDPDLGLVDMNWKAVLTTFTGILALGLYGPMVVNCAQTTRNNKTAFPDLYEASIAELQDGLQSGLFTSVDLVKAYFARIEEVNHQGPTLNAVIETNPSALTQAAELDNERSTSGLRGPLHGIPIIVKDNIATLASEGMNTTAGSFALFRSVVPRDATVAAKLRAAGAIILGKANLSEWANFRGRVPSGFSGRGGQATSPYLPNGDPSGSSSGSGISSAIGLAAGALGSETDGSILSPSSKNNLVGIKPTVGLTSRAGVIPISSNQDTVGPMTRSVADAAAILTVIAGRDPLDNFTLAQPETVPNFSQALNVSALQGARLGIPRLFQGSDPNILAAFNASVEIIRGLVDPAEFPDATEIRQSGNESIVLTADFKVDVNNYIAGLVEVPTGVKNLADLIQFNTDNADLELIPPFYTDQSQFIASENSTMDAEYFAALAADHDLGRTRGIDATLQQFDLDAILLPTNGFTAGPAAIAGYPVVTVPLGFQPDNVTATPANPTVSNGPGVPFGISFMGTAFSEFKLIGFAFAYEQATHNRLKRLAFSEAIPKTQLQDVIGQ</sequence>
<dbReference type="SMART" id="SM00853">
    <property type="entry name" value="MutL_C"/>
    <property type="match status" value="1"/>
</dbReference>
<dbReference type="GO" id="GO:0005524">
    <property type="term" value="F:ATP binding"/>
    <property type="evidence" value="ECO:0007669"/>
    <property type="project" value="InterPro"/>
</dbReference>
<dbReference type="InterPro" id="IPR036928">
    <property type="entry name" value="AS_sf"/>
</dbReference>
<dbReference type="FunFam" id="3.30.1370.100:FF:000001">
    <property type="entry name" value="Mismatch repair endonuclease pms1, putative"/>
    <property type="match status" value="1"/>
</dbReference>
<accession>A0A9Q5I224</accession>
<feature type="domain" description="DNA mismatch repair protein S5" evidence="7">
    <location>
        <begin position="259"/>
        <end position="399"/>
    </location>
</feature>
<proteinExistence type="inferred from homology"/>
<feature type="compositionally biased region" description="Basic and acidic residues" evidence="5">
    <location>
        <begin position="798"/>
        <end position="807"/>
    </location>
</feature>
<dbReference type="CDD" id="cd03484">
    <property type="entry name" value="MutL_Trans_hPMS_2_like"/>
    <property type="match status" value="1"/>
</dbReference>
<evidence type="ECO:0000256" key="4">
    <source>
        <dbReference type="SAM" id="Coils"/>
    </source>
</evidence>
<keyword evidence="9" id="KW-1185">Reference proteome</keyword>
<dbReference type="Gene3D" id="3.30.1540.20">
    <property type="entry name" value="MutL, C-terminal domain, dimerisation subdomain"/>
    <property type="match status" value="1"/>
</dbReference>
<feature type="region of interest" description="Disordered" evidence="5">
    <location>
        <begin position="709"/>
        <end position="730"/>
    </location>
</feature>
<feature type="region of interest" description="Disordered" evidence="5">
    <location>
        <begin position="528"/>
        <end position="552"/>
    </location>
</feature>
<feature type="domain" description="MutL C-terminal dimerisation" evidence="6">
    <location>
        <begin position="839"/>
        <end position="990"/>
    </location>
</feature>
<keyword evidence="4" id="KW-0175">Coiled coil</keyword>
<comment type="similarity">
    <text evidence="1">Belongs to the DNA mismatch repair MutL/HexB family.</text>
</comment>
<dbReference type="SMART" id="SM01340">
    <property type="entry name" value="DNA_mis_repair"/>
    <property type="match status" value="1"/>
</dbReference>
<dbReference type="InterPro" id="IPR020568">
    <property type="entry name" value="Ribosomal_Su5_D2-typ_SF"/>
</dbReference>
<evidence type="ECO:0000256" key="2">
    <source>
        <dbReference type="ARBA" id="ARBA00022763"/>
    </source>
</evidence>
<dbReference type="PANTHER" id="PTHR10073:SF52">
    <property type="entry name" value="MISMATCH REPAIR ENDONUCLEASE PMS2"/>
    <property type="match status" value="1"/>
</dbReference>
<evidence type="ECO:0000259" key="7">
    <source>
        <dbReference type="SMART" id="SM01340"/>
    </source>
</evidence>
<feature type="compositionally biased region" description="Polar residues" evidence="5">
    <location>
        <begin position="711"/>
        <end position="722"/>
    </location>
</feature>
<dbReference type="InterPro" id="IPR042120">
    <property type="entry name" value="MutL_C_dimsub"/>
</dbReference>
<dbReference type="CDD" id="cd16926">
    <property type="entry name" value="HATPase_MutL-MLH-PMS-like"/>
    <property type="match status" value="1"/>
</dbReference>
<dbReference type="InterPro" id="IPR036890">
    <property type="entry name" value="HATPase_C_sf"/>
</dbReference>
<dbReference type="InterPro" id="IPR037198">
    <property type="entry name" value="MutL_C_sf"/>
</dbReference>
<dbReference type="FunFam" id="3.30.565.10:FF:000014">
    <property type="entry name" value="Mismatch repair endonuclease pms1, putative"/>
    <property type="match status" value="1"/>
</dbReference>
<reference evidence="8" key="1">
    <citation type="submission" date="2016-06" db="EMBL/GenBank/DDBJ databases">
        <title>Draft Genome sequence of the fungus Inonotus baumii.</title>
        <authorList>
            <person name="Zhu H."/>
            <person name="Lin W."/>
        </authorList>
    </citation>
    <scope>NUCLEOTIDE SEQUENCE</scope>
    <source>
        <strain evidence="8">821</strain>
    </source>
</reference>
<dbReference type="Pfam" id="PF13589">
    <property type="entry name" value="HATPase_c_3"/>
    <property type="match status" value="1"/>
</dbReference>
<dbReference type="SUPFAM" id="SSF75304">
    <property type="entry name" value="Amidase signature (AS) enzymes"/>
    <property type="match status" value="1"/>
</dbReference>
<keyword evidence="2" id="KW-0227">DNA damage</keyword>
<feature type="region of interest" description="Disordered" evidence="5">
    <location>
        <begin position="1250"/>
        <end position="1276"/>
    </location>
</feature>
<feature type="region of interest" description="Disordered" evidence="5">
    <location>
        <begin position="789"/>
        <end position="819"/>
    </location>
</feature>
<dbReference type="InterPro" id="IPR014762">
    <property type="entry name" value="DNA_mismatch_repair_CS"/>
</dbReference>
<dbReference type="OrthoDB" id="10263226at2759"/>
<gene>
    <name evidence="8" type="ORF">A7U60_g2526</name>
</gene>
<evidence type="ECO:0000259" key="6">
    <source>
        <dbReference type="SMART" id="SM00853"/>
    </source>
</evidence>
<protein>
    <recommendedName>
        <fullName evidence="3">DNA mismatch repair protein PMS1</fullName>
    </recommendedName>
</protein>
<dbReference type="InterPro" id="IPR038973">
    <property type="entry name" value="MutL/Mlh/Pms-like"/>
</dbReference>
<evidence type="ECO:0000256" key="3">
    <source>
        <dbReference type="ARBA" id="ARBA00070941"/>
    </source>
</evidence>